<dbReference type="EC" id="3.1.1.73" evidence="2"/>
<protein>
    <recommendedName>
        <fullName evidence="2">feruloyl esterase</fullName>
        <ecNumber evidence="2">3.1.1.73</ecNumber>
    </recommendedName>
</protein>
<sequence>MYKGHRRPAGCAIARNLTPFVKSREAFVSASTKRKPSTMRPISFTTLLGGPLLGQLVTALPSAGCSTNQEVTLEQTYNVQMGDRRYLLWFPINYEPSKPAPLVLSYHGGTRIAEEQQRLDLLSTAYFNKEYIMVYPNGVNETWEGVPDVDTDDVGFTGDILDELEAQYCIDTDRIYATGKSQGGGFVGVLACDEDMSQRIAAFSPVSGAFYISDFGDECEPETVAIEPCSPGRDNVPILDFHGLADDTIKYYGGERKGGCLPTIPHWVQTWAERDGLGPENVTSTVPGAPSDSSAVRYEFGEGSQQGLVTHIMDGTDIGHDWPSTQPNSDNSQAGRHPASFNASSLILDFFAANPLVPAQKVPGCGNHTHS</sequence>
<comment type="subcellular location">
    <subcellularLocation>
        <location evidence="1">Secreted</location>
    </subcellularLocation>
</comment>
<dbReference type="GO" id="GO:0005576">
    <property type="term" value="C:extracellular region"/>
    <property type="evidence" value="ECO:0007669"/>
    <property type="project" value="UniProtKB-SubCell"/>
</dbReference>
<dbReference type="PANTHER" id="PTHR38050">
    <property type="match status" value="1"/>
</dbReference>
<evidence type="ECO:0000313" key="12">
    <source>
        <dbReference type="Proteomes" id="UP001265746"/>
    </source>
</evidence>
<reference evidence="11" key="1">
    <citation type="submission" date="2023-06" db="EMBL/GenBank/DDBJ databases">
        <authorList>
            <person name="Noh H."/>
        </authorList>
    </citation>
    <scope>NUCLEOTIDE SEQUENCE</scope>
    <source>
        <strain evidence="11">DUCC20226</strain>
    </source>
</reference>
<comment type="caution">
    <text evidence="11">The sequence shown here is derived from an EMBL/GenBank/DDBJ whole genome shotgun (WGS) entry which is preliminary data.</text>
</comment>
<dbReference type="AlphaFoldDB" id="A0AAD9W242"/>
<dbReference type="PANTHER" id="PTHR38050:SF2">
    <property type="entry name" value="FERULOYL ESTERASE C-RELATED"/>
    <property type="match status" value="1"/>
</dbReference>
<dbReference type="GO" id="GO:0030600">
    <property type="term" value="F:feruloyl esterase activity"/>
    <property type="evidence" value="ECO:0007669"/>
    <property type="project" value="UniProtKB-EC"/>
</dbReference>
<dbReference type="Gene3D" id="3.40.50.1820">
    <property type="entry name" value="alpha/beta hydrolase"/>
    <property type="match status" value="1"/>
</dbReference>
<proteinExistence type="predicted"/>
<dbReference type="GO" id="GO:0045493">
    <property type="term" value="P:xylan catabolic process"/>
    <property type="evidence" value="ECO:0007669"/>
    <property type="project" value="UniProtKB-KW"/>
</dbReference>
<dbReference type="InterPro" id="IPR043595">
    <property type="entry name" value="FaeB/C/D"/>
</dbReference>
<feature type="region of interest" description="Disordered" evidence="10">
    <location>
        <begin position="315"/>
        <end position="338"/>
    </location>
</feature>
<evidence type="ECO:0000256" key="2">
    <source>
        <dbReference type="ARBA" id="ARBA00013091"/>
    </source>
</evidence>
<keyword evidence="12" id="KW-1185">Reference proteome</keyword>
<evidence type="ECO:0000256" key="3">
    <source>
        <dbReference type="ARBA" id="ARBA00022525"/>
    </source>
</evidence>
<feature type="compositionally biased region" description="Polar residues" evidence="10">
    <location>
        <begin position="323"/>
        <end position="334"/>
    </location>
</feature>
<accession>A0AAD9W242</accession>
<dbReference type="SUPFAM" id="SSF53474">
    <property type="entry name" value="alpha/beta-Hydrolases"/>
    <property type="match status" value="1"/>
</dbReference>
<dbReference type="EMBL" id="JAUJFL010000004">
    <property type="protein sequence ID" value="KAK2605303.1"/>
    <property type="molecule type" value="Genomic_DNA"/>
</dbReference>
<organism evidence="11 12">
    <name type="scientific">Phomopsis amygdali</name>
    <name type="common">Fusicoccum amygdali</name>
    <dbReference type="NCBI Taxonomy" id="1214568"/>
    <lineage>
        <taxon>Eukaryota</taxon>
        <taxon>Fungi</taxon>
        <taxon>Dikarya</taxon>
        <taxon>Ascomycota</taxon>
        <taxon>Pezizomycotina</taxon>
        <taxon>Sordariomycetes</taxon>
        <taxon>Sordariomycetidae</taxon>
        <taxon>Diaporthales</taxon>
        <taxon>Diaporthaceae</taxon>
        <taxon>Diaporthe</taxon>
    </lineage>
</organism>
<keyword evidence="4" id="KW-0858">Xylan degradation</keyword>
<comment type="catalytic activity">
    <reaction evidence="9">
        <text>feruloyl-polysaccharide + H2O = ferulate + polysaccharide.</text>
        <dbReference type="EC" id="3.1.1.73"/>
    </reaction>
</comment>
<evidence type="ECO:0000256" key="8">
    <source>
        <dbReference type="ARBA" id="ARBA00023326"/>
    </source>
</evidence>
<keyword evidence="7" id="KW-0119">Carbohydrate metabolism</keyword>
<keyword evidence="8" id="KW-0624">Polysaccharide degradation</keyword>
<evidence type="ECO:0000256" key="6">
    <source>
        <dbReference type="ARBA" id="ARBA00022801"/>
    </source>
</evidence>
<evidence type="ECO:0000256" key="9">
    <source>
        <dbReference type="ARBA" id="ARBA00034075"/>
    </source>
</evidence>
<evidence type="ECO:0000313" key="11">
    <source>
        <dbReference type="EMBL" id="KAK2605303.1"/>
    </source>
</evidence>
<evidence type="ECO:0000256" key="5">
    <source>
        <dbReference type="ARBA" id="ARBA00022729"/>
    </source>
</evidence>
<dbReference type="InterPro" id="IPR029058">
    <property type="entry name" value="AB_hydrolase_fold"/>
</dbReference>
<keyword evidence="5" id="KW-0732">Signal</keyword>
<gene>
    <name evidence="11" type="ORF">N8I77_008152</name>
</gene>
<evidence type="ECO:0000256" key="1">
    <source>
        <dbReference type="ARBA" id="ARBA00004613"/>
    </source>
</evidence>
<keyword evidence="3" id="KW-0964">Secreted</keyword>
<name>A0AAD9W242_PHOAM</name>
<dbReference type="Proteomes" id="UP001265746">
    <property type="component" value="Unassembled WGS sequence"/>
</dbReference>
<evidence type="ECO:0000256" key="4">
    <source>
        <dbReference type="ARBA" id="ARBA00022651"/>
    </source>
</evidence>
<keyword evidence="6" id="KW-0378">Hydrolase</keyword>
<evidence type="ECO:0000256" key="7">
    <source>
        <dbReference type="ARBA" id="ARBA00023277"/>
    </source>
</evidence>
<evidence type="ECO:0000256" key="10">
    <source>
        <dbReference type="SAM" id="MobiDB-lite"/>
    </source>
</evidence>